<sequence>MSDHPNVQQRQLRKIYISDDDLLVVRQKIDGNGAALVKIYGRDKPVEVPFPLQPPPDYLIGFTRIAIRYIDHNVIAFLNCIRRLFDTGVVLSLEMHIGLSQMWESSAAVIWPLLSANVIRLSLFNRQSVVLLRRRVSPTVLRDCPADDSAEASFEQALSKWLHTARTDGRPKVFKCCVWQESAFRDVEALKRNFYFPNGDQWCFGEASAKAKQKAGCIMTACVSFIIRLHVFIDGFEPFELENGRTWERLALRQVNDNIWLMKRGPITATAGDWKRWAEWEREALEWNLLNRNLVVIDV</sequence>
<evidence type="ECO:0000313" key="2">
    <source>
        <dbReference type="WBParaSite" id="Gr19_v10_g17069.t2"/>
    </source>
</evidence>
<protein>
    <submittedName>
        <fullName evidence="2">Uncharacterized protein</fullName>
    </submittedName>
</protein>
<dbReference type="WBParaSite" id="Gr19_v10_g17069.t2">
    <property type="protein sequence ID" value="Gr19_v10_g17069.t2"/>
    <property type="gene ID" value="Gr19_v10_g17069"/>
</dbReference>
<name>A0A914HHT6_GLORO</name>
<evidence type="ECO:0000313" key="1">
    <source>
        <dbReference type="Proteomes" id="UP000887572"/>
    </source>
</evidence>
<reference evidence="2" key="1">
    <citation type="submission" date="2022-11" db="UniProtKB">
        <authorList>
            <consortium name="WormBaseParasite"/>
        </authorList>
    </citation>
    <scope>IDENTIFICATION</scope>
</reference>
<accession>A0A914HHT6</accession>
<dbReference type="AlphaFoldDB" id="A0A914HHT6"/>
<dbReference type="Proteomes" id="UP000887572">
    <property type="component" value="Unplaced"/>
</dbReference>
<keyword evidence="1" id="KW-1185">Reference proteome</keyword>
<organism evidence="1 2">
    <name type="scientific">Globodera rostochiensis</name>
    <name type="common">Golden nematode worm</name>
    <name type="synonym">Heterodera rostochiensis</name>
    <dbReference type="NCBI Taxonomy" id="31243"/>
    <lineage>
        <taxon>Eukaryota</taxon>
        <taxon>Metazoa</taxon>
        <taxon>Ecdysozoa</taxon>
        <taxon>Nematoda</taxon>
        <taxon>Chromadorea</taxon>
        <taxon>Rhabditida</taxon>
        <taxon>Tylenchina</taxon>
        <taxon>Tylenchomorpha</taxon>
        <taxon>Tylenchoidea</taxon>
        <taxon>Heteroderidae</taxon>
        <taxon>Heteroderinae</taxon>
        <taxon>Globodera</taxon>
    </lineage>
</organism>
<proteinExistence type="predicted"/>